<dbReference type="GO" id="GO:0015297">
    <property type="term" value="F:antiporter activity"/>
    <property type="evidence" value="ECO:0007669"/>
    <property type="project" value="UniProtKB-KW"/>
</dbReference>
<evidence type="ECO:0000256" key="9">
    <source>
        <dbReference type="SAM" id="Phobius"/>
    </source>
</evidence>
<dbReference type="Proteomes" id="UP000286482">
    <property type="component" value="Unassembled WGS sequence"/>
</dbReference>
<keyword evidence="6 9" id="KW-1133">Transmembrane helix</keyword>
<organism evidence="11 12">
    <name type="scientific">Alginatibacterium sediminis</name>
    <dbReference type="NCBI Taxonomy" id="2164068"/>
    <lineage>
        <taxon>Bacteria</taxon>
        <taxon>Pseudomonadati</taxon>
        <taxon>Pseudomonadota</taxon>
        <taxon>Gammaproteobacteria</taxon>
        <taxon>Alteromonadales</taxon>
        <taxon>Alteromonadaceae</taxon>
        <taxon>Alginatibacterium</taxon>
    </lineage>
</organism>
<dbReference type="PANTHER" id="PTHR42751:SF1">
    <property type="entry name" value="CATION_PROTON ANTIPORTER YBAL-RELATED"/>
    <property type="match status" value="1"/>
</dbReference>
<dbReference type="Pfam" id="PF02254">
    <property type="entry name" value="TrkA_N"/>
    <property type="match status" value="1"/>
</dbReference>
<evidence type="ECO:0000256" key="4">
    <source>
        <dbReference type="ARBA" id="ARBA00022449"/>
    </source>
</evidence>
<reference evidence="11 12" key="1">
    <citation type="submission" date="2018-09" db="EMBL/GenBank/DDBJ databases">
        <authorList>
            <person name="Wang Z."/>
        </authorList>
    </citation>
    <scope>NUCLEOTIDE SEQUENCE [LARGE SCALE GENOMIC DNA]</scope>
    <source>
        <strain evidence="11 12">ALS 81</strain>
    </source>
</reference>
<feature type="transmembrane region" description="Helical" evidence="9">
    <location>
        <begin position="272"/>
        <end position="292"/>
    </location>
</feature>
<keyword evidence="4" id="KW-0050">Antiport</keyword>
<feature type="transmembrane region" description="Helical" evidence="9">
    <location>
        <begin position="45"/>
        <end position="63"/>
    </location>
</feature>
<evidence type="ECO:0000259" key="10">
    <source>
        <dbReference type="PROSITE" id="PS51201"/>
    </source>
</evidence>
<gene>
    <name evidence="11" type="ORF">DBZ36_08225</name>
</gene>
<keyword evidence="12" id="KW-1185">Reference proteome</keyword>
<dbReference type="InterPro" id="IPR006153">
    <property type="entry name" value="Cation/H_exchanger_TM"/>
</dbReference>
<evidence type="ECO:0000313" key="11">
    <source>
        <dbReference type="EMBL" id="RKF20414.1"/>
    </source>
</evidence>
<dbReference type="RefSeq" id="WP_120354418.1">
    <property type="nucleotide sequence ID" value="NZ_RAQO01000004.1"/>
</dbReference>
<sequence>MDTSLLLAVTFFCGLAASFIRLPPLVGFLAAGFILNAIGFEMNDTIAGLADLGVTLLLFTVGLKLDVRVLLRREVWGSAGLHMGLSVLVFSLVLVALKGWGFSTIDGLDTQAIWVLAFALSFSSTVFAIKLLEEKSELNALYGRIAVGILIMQDIFAVVFLAFSTGKVPSLWALSLLALIPLRPLLFHLLNRVGHGELQLLFGFFLTFVVGTSWFEAVGLKGDLGALCIGIMLAGHPAASGMAKSLFSFKELFLIAFFLSIGLSHLPDLEAIIVAAILLVILFIKALLFLAVLMRNRLRSRTALLGTISLSNYSEFGLIVVAVAATNQWIDGSWLATIAIALSFSFVFVAPLHANADRIYQSISPTLRRFQRSRLLSEDQAVDFGEHQVIVFGMGRIGSGAYNQLEQHYPGQVLGIDTDTDKVNAHRQAGRSVIVADATDSDFWAKLSPSSNIKLVLLAMPSHHGNEYALSQLRRNDLNTKIAAIAQYSDDADSLTRLGADAVFNLYNEAGSGFAQHVYQELVQEQATILQAHNNSSNDV</sequence>
<evidence type="ECO:0000256" key="5">
    <source>
        <dbReference type="ARBA" id="ARBA00022692"/>
    </source>
</evidence>
<protein>
    <submittedName>
        <fullName evidence="11">Potassium transporter Kef</fullName>
    </submittedName>
</protein>
<dbReference type="SUPFAM" id="SSF51735">
    <property type="entry name" value="NAD(P)-binding Rossmann-fold domains"/>
    <property type="match status" value="1"/>
</dbReference>
<evidence type="ECO:0000256" key="2">
    <source>
        <dbReference type="ARBA" id="ARBA00005551"/>
    </source>
</evidence>
<dbReference type="InterPro" id="IPR038770">
    <property type="entry name" value="Na+/solute_symporter_sf"/>
</dbReference>
<dbReference type="GO" id="GO:0006813">
    <property type="term" value="P:potassium ion transport"/>
    <property type="evidence" value="ECO:0007669"/>
    <property type="project" value="InterPro"/>
</dbReference>
<keyword evidence="8 9" id="KW-0472">Membrane</keyword>
<feature type="transmembrane region" description="Helical" evidence="9">
    <location>
        <begin position="75"/>
        <end position="100"/>
    </location>
</feature>
<dbReference type="PROSITE" id="PS51201">
    <property type="entry name" value="RCK_N"/>
    <property type="match status" value="1"/>
</dbReference>
<evidence type="ECO:0000256" key="7">
    <source>
        <dbReference type="ARBA" id="ARBA00023065"/>
    </source>
</evidence>
<dbReference type="PANTHER" id="PTHR42751">
    <property type="entry name" value="SODIUM/HYDROGEN EXCHANGER FAMILY/TRKA DOMAIN PROTEIN"/>
    <property type="match status" value="1"/>
</dbReference>
<feature type="transmembrane region" description="Helical" evidence="9">
    <location>
        <begin position="112"/>
        <end position="129"/>
    </location>
</feature>
<dbReference type="InterPro" id="IPR003148">
    <property type="entry name" value="RCK_N"/>
</dbReference>
<dbReference type="Gene3D" id="1.20.1530.20">
    <property type="match status" value="1"/>
</dbReference>
<proteinExistence type="inferred from homology"/>
<keyword evidence="5 9" id="KW-0812">Transmembrane</keyword>
<dbReference type="GO" id="GO:1902600">
    <property type="term" value="P:proton transmembrane transport"/>
    <property type="evidence" value="ECO:0007669"/>
    <property type="project" value="InterPro"/>
</dbReference>
<dbReference type="OrthoDB" id="3418949at2"/>
<feature type="transmembrane region" description="Helical" evidence="9">
    <location>
        <begin position="332"/>
        <end position="352"/>
    </location>
</feature>
<dbReference type="InterPro" id="IPR036291">
    <property type="entry name" value="NAD(P)-bd_dom_sf"/>
</dbReference>
<evidence type="ECO:0000256" key="1">
    <source>
        <dbReference type="ARBA" id="ARBA00004141"/>
    </source>
</evidence>
<feature type="domain" description="RCK N-terminal" evidence="10">
    <location>
        <begin position="386"/>
        <end position="504"/>
    </location>
</feature>
<dbReference type="Pfam" id="PF00999">
    <property type="entry name" value="Na_H_Exchanger"/>
    <property type="match status" value="1"/>
</dbReference>
<evidence type="ECO:0000256" key="6">
    <source>
        <dbReference type="ARBA" id="ARBA00022989"/>
    </source>
</evidence>
<feature type="transmembrane region" description="Helical" evidence="9">
    <location>
        <begin position="141"/>
        <end position="163"/>
    </location>
</feature>
<keyword evidence="7" id="KW-0406">Ion transport</keyword>
<dbReference type="EMBL" id="RAQO01000004">
    <property type="protein sequence ID" value="RKF20414.1"/>
    <property type="molecule type" value="Genomic_DNA"/>
</dbReference>
<comment type="similarity">
    <text evidence="2">Belongs to the monovalent cation:proton antiporter 2 (CPA2) transporter (TC 2.A.37) family.</text>
</comment>
<keyword evidence="3" id="KW-0813">Transport</keyword>
<dbReference type="AlphaFoldDB" id="A0A420EIE6"/>
<accession>A0A420EIE6</accession>
<evidence type="ECO:0000256" key="3">
    <source>
        <dbReference type="ARBA" id="ARBA00022448"/>
    </source>
</evidence>
<dbReference type="Gene3D" id="3.40.50.720">
    <property type="entry name" value="NAD(P)-binding Rossmann-like Domain"/>
    <property type="match status" value="1"/>
</dbReference>
<comment type="subcellular location">
    <subcellularLocation>
        <location evidence="1">Membrane</location>
        <topology evidence="1">Multi-pass membrane protein</topology>
    </subcellularLocation>
</comment>
<feature type="transmembrane region" description="Helical" evidence="9">
    <location>
        <begin position="169"/>
        <end position="186"/>
    </location>
</feature>
<name>A0A420EIE6_9ALTE</name>
<comment type="caution">
    <text evidence="11">The sequence shown here is derived from an EMBL/GenBank/DDBJ whole genome shotgun (WGS) entry which is preliminary data.</text>
</comment>
<feature type="transmembrane region" description="Helical" evidence="9">
    <location>
        <begin position="304"/>
        <end position="326"/>
    </location>
</feature>
<evidence type="ECO:0000256" key="8">
    <source>
        <dbReference type="ARBA" id="ARBA00023136"/>
    </source>
</evidence>
<feature type="transmembrane region" description="Helical" evidence="9">
    <location>
        <begin position="198"/>
        <end position="218"/>
    </location>
</feature>
<dbReference type="GO" id="GO:0016020">
    <property type="term" value="C:membrane"/>
    <property type="evidence" value="ECO:0007669"/>
    <property type="project" value="UniProtKB-SubCell"/>
</dbReference>
<evidence type="ECO:0000313" key="12">
    <source>
        <dbReference type="Proteomes" id="UP000286482"/>
    </source>
</evidence>